<organism evidence="3 4">
    <name type="scientific">Amycolatopsis jiangsuensis</name>
    <dbReference type="NCBI Taxonomy" id="1181879"/>
    <lineage>
        <taxon>Bacteria</taxon>
        <taxon>Bacillati</taxon>
        <taxon>Actinomycetota</taxon>
        <taxon>Actinomycetes</taxon>
        <taxon>Pseudonocardiales</taxon>
        <taxon>Pseudonocardiaceae</taxon>
        <taxon>Amycolatopsis</taxon>
    </lineage>
</organism>
<dbReference type="AlphaFoldDB" id="A0A840J324"/>
<dbReference type="PROSITE" id="PS51257">
    <property type="entry name" value="PROKAR_LIPOPROTEIN"/>
    <property type="match status" value="1"/>
</dbReference>
<feature type="region of interest" description="Disordered" evidence="1">
    <location>
        <begin position="133"/>
        <end position="152"/>
    </location>
</feature>
<dbReference type="RefSeq" id="WP_184782782.1">
    <property type="nucleotide sequence ID" value="NZ_JACHMG010000001.1"/>
</dbReference>
<evidence type="ECO:0000313" key="4">
    <source>
        <dbReference type="Proteomes" id="UP000581769"/>
    </source>
</evidence>
<protein>
    <submittedName>
        <fullName evidence="3">Uncharacterized protein</fullName>
    </submittedName>
</protein>
<keyword evidence="2" id="KW-0732">Signal</keyword>
<dbReference type="Proteomes" id="UP000581769">
    <property type="component" value="Unassembled WGS sequence"/>
</dbReference>
<feature type="compositionally biased region" description="Basic and acidic residues" evidence="1">
    <location>
        <begin position="112"/>
        <end position="127"/>
    </location>
</feature>
<accession>A0A840J324</accession>
<comment type="caution">
    <text evidence="3">The sequence shown here is derived from an EMBL/GenBank/DDBJ whole genome shotgun (WGS) entry which is preliminary data.</text>
</comment>
<evidence type="ECO:0000256" key="1">
    <source>
        <dbReference type="SAM" id="MobiDB-lite"/>
    </source>
</evidence>
<proteinExistence type="predicted"/>
<feature type="region of interest" description="Disordered" evidence="1">
    <location>
        <begin position="23"/>
        <end position="57"/>
    </location>
</feature>
<feature type="signal peptide" evidence="2">
    <location>
        <begin position="1"/>
        <end position="19"/>
    </location>
</feature>
<gene>
    <name evidence="3" type="ORF">BJY18_005510</name>
</gene>
<name>A0A840J324_9PSEU</name>
<dbReference type="EMBL" id="JACHMG010000001">
    <property type="protein sequence ID" value="MBB4688025.1"/>
    <property type="molecule type" value="Genomic_DNA"/>
</dbReference>
<reference evidence="3 4" key="1">
    <citation type="submission" date="2020-08" db="EMBL/GenBank/DDBJ databases">
        <title>Sequencing the genomes of 1000 actinobacteria strains.</title>
        <authorList>
            <person name="Klenk H.-P."/>
        </authorList>
    </citation>
    <scope>NUCLEOTIDE SEQUENCE [LARGE SCALE GENOMIC DNA]</scope>
    <source>
        <strain evidence="3 4">DSM 45859</strain>
    </source>
</reference>
<evidence type="ECO:0000256" key="2">
    <source>
        <dbReference type="SAM" id="SignalP"/>
    </source>
</evidence>
<feature type="compositionally biased region" description="Basic and acidic residues" evidence="1">
    <location>
        <begin position="69"/>
        <end position="78"/>
    </location>
</feature>
<evidence type="ECO:0000313" key="3">
    <source>
        <dbReference type="EMBL" id="MBB4688025.1"/>
    </source>
</evidence>
<feature type="chain" id="PRO_5039347772" evidence="2">
    <location>
        <begin position="20"/>
        <end position="182"/>
    </location>
</feature>
<feature type="compositionally biased region" description="Low complexity" evidence="1">
    <location>
        <begin position="34"/>
        <end position="43"/>
    </location>
</feature>
<feature type="region of interest" description="Disordered" evidence="1">
    <location>
        <begin position="69"/>
        <end position="127"/>
    </location>
</feature>
<keyword evidence="4" id="KW-1185">Reference proteome</keyword>
<sequence>MRKSAVAALAGMAALVLSACGSGGDEGDKVASISSPPSSSAAGDTGGSGGTDADREQAMLKYAKCMRDNGIDMPDPKGDGQGVTIALPGGGGDGKLEKASETCKHFLPNGGEPKKLSPQELDEAREQAKCMREHGVDMPDPNPDGGARMMPGIKAGEQDKFSEAAKACGMGDAAPAAAGGSK</sequence>
<feature type="compositionally biased region" description="Basic and acidic residues" evidence="1">
    <location>
        <begin position="94"/>
        <end position="104"/>
    </location>
</feature>